<dbReference type="Proteomes" id="UP000296049">
    <property type="component" value="Unassembled WGS sequence"/>
</dbReference>
<name>R0KFU1_ANAPL</name>
<keyword evidence="2" id="KW-1185">Reference proteome</keyword>
<sequence>MLFFTTVLLGVGQGRKLLNLGLWPELSPKDELLKKQSEMIIPVNDCGRLFFMTCHTEIECCQSYELPALRALMAPNGPEMPQPALKHSVGTWWQPWCRTCTAAPLMPDCCSCQGSADVFWMSSPPCLGLLIVPNGTTTAVGEALTLQPVSSSPMGLYVSPHAAIVSAIPAANVAFDLHICIPLTKAHEREDSKGTLPLVTDSISLQMQKQRFEVCLDCCAAPLPLGLGVNESGHLTWEMELLSRVQDLFVFIACEQQDLSFHIQCFGFDVKIIRSQDLPVSHVCLASCELHRLQQTLSQRTADLQQQQNTQYFSTVLCDWEEERGRSYG</sequence>
<dbReference type="AlphaFoldDB" id="R0KFU1"/>
<dbReference type="EMBL" id="KB742404">
    <property type="protein sequence ID" value="EOB08977.1"/>
    <property type="molecule type" value="Genomic_DNA"/>
</dbReference>
<evidence type="ECO:0000313" key="1">
    <source>
        <dbReference type="EMBL" id="EOB08977.1"/>
    </source>
</evidence>
<organism evidence="1 2">
    <name type="scientific">Anas platyrhynchos</name>
    <name type="common">Mallard</name>
    <name type="synonym">Anas boschas</name>
    <dbReference type="NCBI Taxonomy" id="8839"/>
    <lineage>
        <taxon>Eukaryota</taxon>
        <taxon>Metazoa</taxon>
        <taxon>Chordata</taxon>
        <taxon>Craniata</taxon>
        <taxon>Vertebrata</taxon>
        <taxon>Euteleostomi</taxon>
        <taxon>Archelosauria</taxon>
        <taxon>Archosauria</taxon>
        <taxon>Dinosauria</taxon>
        <taxon>Saurischia</taxon>
        <taxon>Theropoda</taxon>
        <taxon>Coelurosauria</taxon>
        <taxon>Aves</taxon>
        <taxon>Neognathae</taxon>
        <taxon>Galloanserae</taxon>
        <taxon>Anseriformes</taxon>
        <taxon>Anatidae</taxon>
        <taxon>Anatinae</taxon>
        <taxon>Anas</taxon>
    </lineage>
</organism>
<evidence type="ECO:0000313" key="2">
    <source>
        <dbReference type="Proteomes" id="UP000296049"/>
    </source>
</evidence>
<accession>R0KFU1</accession>
<reference evidence="2" key="1">
    <citation type="journal article" date="2013" name="Nat. Genet.">
        <title>The duck genome and transcriptome provide insight into an avian influenza virus reservoir species.</title>
        <authorList>
            <person name="Huang Y."/>
            <person name="Li Y."/>
            <person name="Burt D.W."/>
            <person name="Chen H."/>
            <person name="Zhang Y."/>
            <person name="Qian W."/>
            <person name="Kim H."/>
            <person name="Gan S."/>
            <person name="Zhao Y."/>
            <person name="Li J."/>
            <person name="Yi K."/>
            <person name="Feng H."/>
            <person name="Zhu P."/>
            <person name="Li B."/>
            <person name="Liu Q."/>
            <person name="Fairley S."/>
            <person name="Magor K.E."/>
            <person name="Du Z."/>
            <person name="Hu X."/>
            <person name="Goodman L."/>
            <person name="Tafer H."/>
            <person name="Vignal A."/>
            <person name="Lee T."/>
            <person name="Kim K.W."/>
            <person name="Sheng Z."/>
            <person name="An Y."/>
            <person name="Searle S."/>
            <person name="Herrero J."/>
            <person name="Groenen M.A."/>
            <person name="Crooijmans R.P."/>
            <person name="Faraut T."/>
            <person name="Cai Q."/>
            <person name="Webster R.G."/>
            <person name="Aldridge J.R."/>
            <person name="Warren W.C."/>
            <person name="Bartschat S."/>
            <person name="Kehr S."/>
            <person name="Marz M."/>
            <person name="Stadler P.F."/>
            <person name="Smith J."/>
            <person name="Kraus R.H."/>
            <person name="Zhao Y."/>
            <person name="Ren L."/>
            <person name="Fei J."/>
            <person name="Morisson M."/>
            <person name="Kaiser P."/>
            <person name="Griffin D.K."/>
            <person name="Rao M."/>
            <person name="Pitel F."/>
            <person name="Wang J."/>
            <person name="Li N."/>
        </authorList>
    </citation>
    <scope>NUCLEOTIDE SEQUENCE [LARGE SCALE GENOMIC DNA]</scope>
</reference>
<protein>
    <submittedName>
        <fullName evidence="1">Uncharacterized protein</fullName>
    </submittedName>
</protein>
<gene>
    <name evidence="1" type="ORF">Anapl_03954</name>
</gene>
<proteinExistence type="predicted"/>